<feature type="transmembrane region" description="Helical" evidence="4">
    <location>
        <begin position="290"/>
        <end position="312"/>
    </location>
</feature>
<evidence type="ECO:0000256" key="1">
    <source>
        <dbReference type="ARBA" id="ARBA00022692"/>
    </source>
</evidence>
<dbReference type="Gene3D" id="1.20.1250.20">
    <property type="entry name" value="MFS general substrate transporter like domains"/>
    <property type="match status" value="2"/>
</dbReference>
<feature type="domain" description="Major facilitator superfamily (MFS) profile" evidence="5">
    <location>
        <begin position="198"/>
        <end position="408"/>
    </location>
</feature>
<accession>A0A6L8VJS6</accession>
<feature type="transmembrane region" description="Helical" evidence="4">
    <location>
        <begin position="234"/>
        <end position="256"/>
    </location>
</feature>
<dbReference type="PROSITE" id="PS50850">
    <property type="entry name" value="MFS"/>
    <property type="match status" value="1"/>
</dbReference>
<evidence type="ECO:0000259" key="5">
    <source>
        <dbReference type="PROSITE" id="PS50850"/>
    </source>
</evidence>
<dbReference type="RefSeq" id="WP_161347045.1">
    <property type="nucleotide sequence ID" value="NZ_BMGW01000007.1"/>
</dbReference>
<gene>
    <name evidence="6" type="ORF">GS660_12730</name>
</gene>
<feature type="transmembrane region" description="Helical" evidence="4">
    <location>
        <begin position="72"/>
        <end position="91"/>
    </location>
</feature>
<evidence type="ECO:0000313" key="6">
    <source>
        <dbReference type="EMBL" id="MZQ89956.1"/>
    </source>
</evidence>
<dbReference type="PANTHER" id="PTHR23521">
    <property type="entry name" value="TRANSPORTER MFS SUPERFAMILY"/>
    <property type="match status" value="1"/>
</dbReference>
<reference evidence="6 7" key="1">
    <citation type="submission" date="2020-01" db="EMBL/GenBank/DDBJ databases">
        <title>Frigidibacter albus SP32T (=CGMCC 1.13995T).</title>
        <authorList>
            <person name="Liao X."/>
        </authorList>
    </citation>
    <scope>NUCLEOTIDE SEQUENCE [LARGE SCALE GENOMIC DNA]</scope>
    <source>
        <strain evidence="6 7">SP32</strain>
    </source>
</reference>
<feature type="transmembrane region" description="Helical" evidence="4">
    <location>
        <begin position="324"/>
        <end position="347"/>
    </location>
</feature>
<dbReference type="OrthoDB" id="9810614at2"/>
<feature type="transmembrane region" description="Helical" evidence="4">
    <location>
        <begin position="158"/>
        <end position="177"/>
    </location>
</feature>
<keyword evidence="3 4" id="KW-0472">Membrane</keyword>
<feature type="transmembrane region" description="Helical" evidence="4">
    <location>
        <begin position="132"/>
        <end position="152"/>
    </location>
</feature>
<dbReference type="EMBL" id="WWNR01000007">
    <property type="protein sequence ID" value="MZQ89956.1"/>
    <property type="molecule type" value="Genomic_DNA"/>
</dbReference>
<dbReference type="InterPro" id="IPR036259">
    <property type="entry name" value="MFS_trans_sf"/>
</dbReference>
<feature type="transmembrane region" description="Helical" evidence="4">
    <location>
        <begin position="353"/>
        <end position="372"/>
    </location>
</feature>
<dbReference type="Pfam" id="PF07690">
    <property type="entry name" value="MFS_1"/>
    <property type="match status" value="1"/>
</dbReference>
<feature type="transmembrane region" description="Helical" evidence="4">
    <location>
        <begin position="198"/>
        <end position="219"/>
    </location>
</feature>
<feature type="transmembrane region" description="Helical" evidence="4">
    <location>
        <begin position="97"/>
        <end position="120"/>
    </location>
</feature>
<dbReference type="InterPro" id="IPR011701">
    <property type="entry name" value="MFS"/>
</dbReference>
<evidence type="ECO:0000256" key="4">
    <source>
        <dbReference type="SAM" id="Phobius"/>
    </source>
</evidence>
<dbReference type="GO" id="GO:0022857">
    <property type="term" value="F:transmembrane transporter activity"/>
    <property type="evidence" value="ECO:0007669"/>
    <property type="project" value="InterPro"/>
</dbReference>
<sequence>MRMLITFAALFLSVVFVQLGSGGVAPLDAISGLDLGFSAAAVGTLGSAHFLGFFAGCWWAPRLMGSVGHARAFSAFTAMGTIGIAAHMMLVDPWAWAGLRMLTGLSVAGCYTIVEAWLQASVTNETRGRAMGVYRVVDIGASLVSQLMIGWLTPSAYASYNLLAILCCAALLPMALTRTAQPETPAAPRLRPMLAWRLSPLAAVAVVVSGITGAAFRFVGPVYGSKVGLALDEIAYFLAIYVAGGWLAQLPVGWLADRYDRRAVLIGLSVAATAACGLTIAAPVAGPGAVYIAAAVFGFATLPIYSVAAAHANDFAENAQRVELSAALMFLYALGAIASPLAASALIGGYGPASMFVMLAASHVALVLFGLARRRARPAPGPRTAYAWVPRTSFLIGRLLGRPPRDDG</sequence>
<dbReference type="CDD" id="cd17477">
    <property type="entry name" value="MFS_YcaD_like"/>
    <property type="match status" value="1"/>
</dbReference>
<keyword evidence="7" id="KW-1185">Reference proteome</keyword>
<dbReference type="InterPro" id="IPR047200">
    <property type="entry name" value="MFS_YcaD-like"/>
</dbReference>
<dbReference type="Proteomes" id="UP000477083">
    <property type="component" value="Unassembled WGS sequence"/>
</dbReference>
<feature type="transmembrane region" description="Helical" evidence="4">
    <location>
        <begin position="38"/>
        <end position="60"/>
    </location>
</feature>
<evidence type="ECO:0000256" key="3">
    <source>
        <dbReference type="ARBA" id="ARBA00023136"/>
    </source>
</evidence>
<dbReference type="InterPro" id="IPR020846">
    <property type="entry name" value="MFS_dom"/>
</dbReference>
<organism evidence="6 7">
    <name type="scientific">Frigidibacter albus</name>
    <dbReference type="NCBI Taxonomy" id="1465486"/>
    <lineage>
        <taxon>Bacteria</taxon>
        <taxon>Pseudomonadati</taxon>
        <taxon>Pseudomonadota</taxon>
        <taxon>Alphaproteobacteria</taxon>
        <taxon>Rhodobacterales</taxon>
        <taxon>Paracoccaceae</taxon>
        <taxon>Frigidibacter</taxon>
    </lineage>
</organism>
<evidence type="ECO:0000256" key="2">
    <source>
        <dbReference type="ARBA" id="ARBA00022989"/>
    </source>
</evidence>
<dbReference type="PANTHER" id="PTHR23521:SF3">
    <property type="entry name" value="MFS TRANSPORTER"/>
    <property type="match status" value="1"/>
</dbReference>
<comment type="caution">
    <text evidence="6">The sequence shown here is derived from an EMBL/GenBank/DDBJ whole genome shotgun (WGS) entry which is preliminary data.</text>
</comment>
<dbReference type="AlphaFoldDB" id="A0A6L8VJS6"/>
<keyword evidence="2 4" id="KW-1133">Transmembrane helix</keyword>
<proteinExistence type="predicted"/>
<protein>
    <submittedName>
        <fullName evidence="6">MFS transporter</fullName>
    </submittedName>
</protein>
<dbReference type="GO" id="GO:0005886">
    <property type="term" value="C:plasma membrane"/>
    <property type="evidence" value="ECO:0007669"/>
    <property type="project" value="TreeGrafter"/>
</dbReference>
<dbReference type="SUPFAM" id="SSF103473">
    <property type="entry name" value="MFS general substrate transporter"/>
    <property type="match status" value="1"/>
</dbReference>
<keyword evidence="1 4" id="KW-0812">Transmembrane</keyword>
<evidence type="ECO:0000313" key="7">
    <source>
        <dbReference type="Proteomes" id="UP000477083"/>
    </source>
</evidence>
<name>A0A6L8VJS6_9RHOB</name>
<feature type="transmembrane region" description="Helical" evidence="4">
    <location>
        <begin position="263"/>
        <end position="284"/>
    </location>
</feature>